<dbReference type="AlphaFoldDB" id="A0AAY4CRE6"/>
<keyword evidence="6 12" id="KW-0297">G-protein coupled receptor</keyword>
<dbReference type="GO" id="GO:0010972">
    <property type="term" value="P:negative regulation of G2/M transition of mitotic cell cycle"/>
    <property type="evidence" value="ECO:0007669"/>
    <property type="project" value="TreeGrafter"/>
</dbReference>
<feature type="domain" description="G-protein coupled receptors family 1 profile" evidence="14">
    <location>
        <begin position="78"/>
        <end position="331"/>
    </location>
</feature>
<keyword evidence="16" id="KW-1185">Reference proteome</keyword>
<dbReference type="GeneTree" id="ENSGT01150000286937"/>
<evidence type="ECO:0000256" key="8">
    <source>
        <dbReference type="ARBA" id="ARBA00023157"/>
    </source>
</evidence>
<keyword evidence="3" id="KW-1003">Cell membrane</keyword>
<reference evidence="15 16" key="1">
    <citation type="submission" date="2020-06" db="EMBL/GenBank/DDBJ databases">
        <authorList>
            <consortium name="Wellcome Sanger Institute Data Sharing"/>
        </authorList>
    </citation>
    <scope>NUCLEOTIDE SEQUENCE [LARGE SCALE GENOMIC DNA]</scope>
</reference>
<dbReference type="Ensembl" id="ENSDCDT00010044019.1">
    <property type="protein sequence ID" value="ENSDCDP00010035279.1"/>
    <property type="gene ID" value="ENSDCDG00010022760.1"/>
</dbReference>
<dbReference type="GO" id="GO:0005886">
    <property type="term" value="C:plasma membrane"/>
    <property type="evidence" value="ECO:0007669"/>
    <property type="project" value="UniProtKB-SubCell"/>
</dbReference>
<evidence type="ECO:0000256" key="5">
    <source>
        <dbReference type="ARBA" id="ARBA00022989"/>
    </source>
</evidence>
<keyword evidence="5 13" id="KW-1133">Transmembrane helix</keyword>
<dbReference type="GO" id="GO:0004930">
    <property type="term" value="F:G protein-coupled receptor activity"/>
    <property type="evidence" value="ECO:0007669"/>
    <property type="project" value="UniProtKB-KW"/>
</dbReference>
<dbReference type="InterPro" id="IPR017452">
    <property type="entry name" value="GPCR_Rhodpsn_7TM"/>
</dbReference>
<dbReference type="PANTHER" id="PTHR24234">
    <property type="entry name" value="LYSOPHOSPHATIDIC ACID RECEPTOR 5/SPHINGOSYLPHOSPHORYLCHOLINE RECEPTOR"/>
    <property type="match status" value="1"/>
</dbReference>
<dbReference type="Proteomes" id="UP000694580">
    <property type="component" value="Chromosome 19"/>
</dbReference>
<name>A0AAY4CRE6_9TELE</name>
<sequence length="363" mass="41308">MSRCMQTFDLDWTSLHSAPLPGSSLTAGDEFKRVSQVGKKKMCPNSSANSSDTLHDNREMSNVLMSVYILVFIFGLVFNLLTFAPIVQQIRRKNVLGVYLICLSISDIFYIGTMPLWIYYYRNNHQWLISSWSCSLSGFFYYTNMYSSIYFLCCISVDRCVSVSFPLHARSIRRLRTAWIICLVIFSVTVALHVIILLNGKDNGFNSVTRTCYEAFPISTQQAIFNLLRVGFGFCLPLLILVPCYTQIWAKAKASVGLDEHSKQKLKRLVVGVIVIFSICFLPYHALLLTRSLYKLMDEESYCATEKKLHGIFSASLALCSLNSMVDPVLYMLASTGIQEDMRICYRMKREKAVTIRTISTKP</sequence>
<dbReference type="Pfam" id="PF00001">
    <property type="entry name" value="7tm_1"/>
    <property type="match status" value="1"/>
</dbReference>
<evidence type="ECO:0000313" key="15">
    <source>
        <dbReference type="Ensembl" id="ENSDCDP00010035279.1"/>
    </source>
</evidence>
<feature type="transmembrane region" description="Helical" evidence="13">
    <location>
        <begin position="63"/>
        <end position="84"/>
    </location>
</feature>
<evidence type="ECO:0000313" key="16">
    <source>
        <dbReference type="Proteomes" id="UP000694580"/>
    </source>
</evidence>
<dbReference type="GO" id="GO:0000082">
    <property type="term" value="P:G1/S transition of mitotic cell cycle"/>
    <property type="evidence" value="ECO:0007669"/>
    <property type="project" value="TreeGrafter"/>
</dbReference>
<evidence type="ECO:0000256" key="11">
    <source>
        <dbReference type="ARBA" id="ARBA00023224"/>
    </source>
</evidence>
<evidence type="ECO:0000256" key="4">
    <source>
        <dbReference type="ARBA" id="ARBA00022692"/>
    </source>
</evidence>
<evidence type="ECO:0000256" key="6">
    <source>
        <dbReference type="ARBA" id="ARBA00023040"/>
    </source>
</evidence>
<dbReference type="PRINTS" id="PR01157">
    <property type="entry name" value="P2YPURNOCPTR"/>
</dbReference>
<dbReference type="InterPro" id="IPR000276">
    <property type="entry name" value="GPCR_Rhodpsn"/>
</dbReference>
<keyword evidence="10" id="KW-0325">Glycoprotein</keyword>
<keyword evidence="8" id="KW-1015">Disulfide bond</keyword>
<comment type="subcellular location">
    <subcellularLocation>
        <location evidence="1">Cell membrane</location>
        <topology evidence="1">Multi-pass membrane protein</topology>
    </subcellularLocation>
</comment>
<evidence type="ECO:0000256" key="1">
    <source>
        <dbReference type="ARBA" id="ARBA00004651"/>
    </source>
</evidence>
<feature type="transmembrane region" description="Helical" evidence="13">
    <location>
        <begin position="96"/>
        <end position="119"/>
    </location>
</feature>
<keyword evidence="7 13" id="KW-0472">Membrane</keyword>
<feature type="transmembrane region" description="Helical" evidence="13">
    <location>
        <begin position="269"/>
        <end position="289"/>
    </location>
</feature>
<dbReference type="PROSITE" id="PS50262">
    <property type="entry name" value="G_PROTEIN_RECEP_F1_2"/>
    <property type="match status" value="1"/>
</dbReference>
<keyword evidence="4 12" id="KW-0812">Transmembrane</keyword>
<comment type="similarity">
    <text evidence="2 12">Belongs to the G-protein coupled receptor 1 family.</text>
</comment>
<reference evidence="15" key="3">
    <citation type="submission" date="2025-09" db="UniProtKB">
        <authorList>
            <consortium name="Ensembl"/>
        </authorList>
    </citation>
    <scope>IDENTIFICATION</scope>
</reference>
<evidence type="ECO:0000256" key="10">
    <source>
        <dbReference type="ARBA" id="ARBA00023180"/>
    </source>
</evidence>
<keyword evidence="11 12" id="KW-0807">Transducer</keyword>
<dbReference type="SUPFAM" id="SSF81321">
    <property type="entry name" value="Family A G protein-coupled receptor-like"/>
    <property type="match status" value="1"/>
</dbReference>
<reference evidence="15" key="2">
    <citation type="submission" date="2025-08" db="UniProtKB">
        <authorList>
            <consortium name="Ensembl"/>
        </authorList>
    </citation>
    <scope>IDENTIFICATION</scope>
</reference>
<evidence type="ECO:0000256" key="3">
    <source>
        <dbReference type="ARBA" id="ARBA00022475"/>
    </source>
</evidence>
<evidence type="ECO:0000256" key="12">
    <source>
        <dbReference type="RuleBase" id="RU000688"/>
    </source>
</evidence>
<feature type="transmembrane region" description="Helical" evidence="13">
    <location>
        <begin position="178"/>
        <end position="198"/>
    </location>
</feature>
<evidence type="ECO:0000259" key="14">
    <source>
        <dbReference type="PROSITE" id="PS50262"/>
    </source>
</evidence>
<evidence type="ECO:0000256" key="7">
    <source>
        <dbReference type="ARBA" id="ARBA00023136"/>
    </source>
</evidence>
<feature type="transmembrane region" description="Helical" evidence="13">
    <location>
        <begin position="227"/>
        <end position="248"/>
    </location>
</feature>
<organism evidence="15 16">
    <name type="scientific">Denticeps clupeoides</name>
    <name type="common">denticle herring</name>
    <dbReference type="NCBI Taxonomy" id="299321"/>
    <lineage>
        <taxon>Eukaryota</taxon>
        <taxon>Metazoa</taxon>
        <taxon>Chordata</taxon>
        <taxon>Craniata</taxon>
        <taxon>Vertebrata</taxon>
        <taxon>Euteleostomi</taxon>
        <taxon>Actinopterygii</taxon>
        <taxon>Neopterygii</taxon>
        <taxon>Teleostei</taxon>
        <taxon>Clupei</taxon>
        <taxon>Clupeiformes</taxon>
        <taxon>Denticipitoidei</taxon>
        <taxon>Denticipitidae</taxon>
        <taxon>Denticeps</taxon>
    </lineage>
</organism>
<dbReference type="PANTHER" id="PTHR24234:SF7">
    <property type="entry name" value="G-PROTEIN COUPLED RECEPTOR 132-RELATED"/>
    <property type="match status" value="1"/>
</dbReference>
<keyword evidence="9 12" id="KW-0675">Receptor</keyword>
<dbReference type="Gene3D" id="1.20.1070.10">
    <property type="entry name" value="Rhodopsin 7-helix transmembrane proteins"/>
    <property type="match status" value="1"/>
</dbReference>
<dbReference type="FunFam" id="1.20.1070.10:FF:000065">
    <property type="entry name" value="G-protein coupled receptor 4"/>
    <property type="match status" value="1"/>
</dbReference>
<dbReference type="PRINTS" id="PR00237">
    <property type="entry name" value="GPCRRHODOPSN"/>
</dbReference>
<feature type="transmembrane region" description="Helical" evidence="13">
    <location>
        <begin position="139"/>
        <end position="157"/>
    </location>
</feature>
<accession>A0AAY4CRE6</accession>
<protein>
    <recommendedName>
        <fullName evidence="14">G-protein coupled receptors family 1 profile domain-containing protein</fullName>
    </recommendedName>
</protein>
<evidence type="ECO:0000256" key="2">
    <source>
        <dbReference type="ARBA" id="ARBA00010663"/>
    </source>
</evidence>
<proteinExistence type="inferred from homology"/>
<evidence type="ECO:0000256" key="9">
    <source>
        <dbReference type="ARBA" id="ARBA00023170"/>
    </source>
</evidence>
<evidence type="ECO:0000256" key="13">
    <source>
        <dbReference type="SAM" id="Phobius"/>
    </source>
</evidence>
<dbReference type="PROSITE" id="PS00237">
    <property type="entry name" value="G_PROTEIN_RECEP_F1_1"/>
    <property type="match status" value="1"/>
</dbReference>